<comment type="subcellular location">
    <subcellularLocation>
        <location evidence="1">Membrane</location>
        <topology evidence="1">Single-pass membrane protein</topology>
    </subcellularLocation>
</comment>
<dbReference type="InterPro" id="IPR049100">
    <property type="entry name" value="TAGT"/>
</dbReference>
<evidence type="ECO:0000256" key="5">
    <source>
        <dbReference type="ARBA" id="ARBA00023136"/>
    </source>
</evidence>
<evidence type="ECO:0000256" key="6">
    <source>
        <dbReference type="SAM" id="MobiDB-lite"/>
    </source>
</evidence>
<evidence type="ECO:0000256" key="1">
    <source>
        <dbReference type="ARBA" id="ARBA00004167"/>
    </source>
</evidence>
<evidence type="ECO:0000256" key="4">
    <source>
        <dbReference type="ARBA" id="ARBA00022989"/>
    </source>
</evidence>
<dbReference type="Proteomes" id="UP000265040">
    <property type="component" value="Chromosome 3"/>
</dbReference>
<reference evidence="12" key="3">
    <citation type="submission" date="2025-09" db="UniProtKB">
        <authorList>
            <consortium name="Ensembl"/>
        </authorList>
    </citation>
    <scope>IDENTIFICATION</scope>
</reference>
<dbReference type="Pfam" id="PF20688">
    <property type="entry name" value="GREB1_2nd"/>
    <property type="match status" value="2"/>
</dbReference>
<dbReference type="GeneTree" id="ENSGT00390000008041"/>
<evidence type="ECO:0000259" key="9">
    <source>
        <dbReference type="Pfam" id="PF20688"/>
    </source>
</evidence>
<dbReference type="PANTHER" id="PTHR15720">
    <property type="entry name" value="GREB1-RELATED"/>
    <property type="match status" value="1"/>
</dbReference>
<feature type="domain" description="TET-Associated Glycosyltransferase" evidence="10">
    <location>
        <begin position="1406"/>
        <end position="1631"/>
    </location>
</feature>
<evidence type="ECO:0000259" key="10">
    <source>
        <dbReference type="Pfam" id="PF20691"/>
    </source>
</evidence>
<feature type="region of interest" description="Disordered" evidence="6">
    <location>
        <begin position="982"/>
        <end position="1106"/>
    </location>
</feature>
<accession>A0AAQ6IEH9</accession>
<dbReference type="Pfam" id="PF20691">
    <property type="entry name" value="TAGT"/>
    <property type="match status" value="1"/>
</dbReference>
<dbReference type="InterPro" id="IPR046926">
    <property type="entry name" value="GREB1_N"/>
</dbReference>
<feature type="domain" description="GREB1-like second" evidence="9">
    <location>
        <begin position="259"/>
        <end position="290"/>
    </location>
</feature>
<dbReference type="InterPro" id="IPR028422">
    <property type="entry name" value="GREB1"/>
</dbReference>
<evidence type="ECO:0000313" key="12">
    <source>
        <dbReference type="Ensembl" id="ENSATEP00000075740.1"/>
    </source>
</evidence>
<feature type="compositionally biased region" description="Acidic residues" evidence="6">
    <location>
        <begin position="56"/>
        <end position="65"/>
    </location>
</feature>
<gene>
    <name evidence="12" type="primary">GREB1</name>
</gene>
<feature type="domain" description="GREB1-like circularly permuted SF2 helicase" evidence="11">
    <location>
        <begin position="560"/>
        <end position="1241"/>
    </location>
</feature>
<feature type="domain" description="GREB1-like C-terminal" evidence="8">
    <location>
        <begin position="1646"/>
        <end position="1809"/>
    </location>
</feature>
<dbReference type="InterPro" id="IPR046927">
    <property type="entry name" value="GREB1-like_C"/>
</dbReference>
<evidence type="ECO:0000259" key="8">
    <source>
        <dbReference type="Pfam" id="PF20267"/>
    </source>
</evidence>
<dbReference type="Ensembl" id="ENSATET00000078738.1">
    <property type="protein sequence ID" value="ENSATEP00000075740.1"/>
    <property type="gene ID" value="ENSATEG00000019490.3"/>
</dbReference>
<keyword evidence="3" id="KW-0812">Transmembrane</keyword>
<comment type="similarity">
    <text evidence="2">Belongs to the GREB1 family.</text>
</comment>
<proteinExistence type="inferred from homology"/>
<evidence type="ECO:0000259" key="11">
    <source>
        <dbReference type="Pfam" id="PF20692"/>
    </source>
</evidence>
<dbReference type="GO" id="GO:0016020">
    <property type="term" value="C:membrane"/>
    <property type="evidence" value="ECO:0007669"/>
    <property type="project" value="UniProtKB-SubCell"/>
</dbReference>
<feature type="compositionally biased region" description="Polar residues" evidence="6">
    <location>
        <begin position="1038"/>
        <end position="1050"/>
    </location>
</feature>
<feature type="domain" description="GREB1-like second" evidence="9">
    <location>
        <begin position="312"/>
        <end position="524"/>
    </location>
</feature>
<keyword evidence="13" id="KW-1185">Reference proteome</keyword>
<evidence type="ECO:0000256" key="2">
    <source>
        <dbReference type="ARBA" id="ARBA00009148"/>
    </source>
</evidence>
<keyword evidence="4" id="KW-1133">Transmembrane helix</keyword>
<evidence type="ECO:0000313" key="13">
    <source>
        <dbReference type="Proteomes" id="UP000265040"/>
    </source>
</evidence>
<evidence type="ECO:0008006" key="14">
    <source>
        <dbReference type="Google" id="ProtNLM"/>
    </source>
</evidence>
<dbReference type="PANTHER" id="PTHR15720:SF13">
    <property type="entry name" value="PROTEIN GREB1"/>
    <property type="match status" value="1"/>
</dbReference>
<dbReference type="Pfam" id="PF15782">
    <property type="entry name" value="GREB1_N"/>
    <property type="match status" value="1"/>
</dbReference>
<organism evidence="12 13">
    <name type="scientific">Anabas testudineus</name>
    <name type="common">Climbing perch</name>
    <name type="synonym">Anthias testudineus</name>
    <dbReference type="NCBI Taxonomy" id="64144"/>
    <lineage>
        <taxon>Eukaryota</taxon>
        <taxon>Metazoa</taxon>
        <taxon>Chordata</taxon>
        <taxon>Craniata</taxon>
        <taxon>Vertebrata</taxon>
        <taxon>Euteleostomi</taxon>
        <taxon>Actinopterygii</taxon>
        <taxon>Neopterygii</taxon>
        <taxon>Teleostei</taxon>
        <taxon>Neoteleostei</taxon>
        <taxon>Acanthomorphata</taxon>
        <taxon>Anabantaria</taxon>
        <taxon>Anabantiformes</taxon>
        <taxon>Anabantoidei</taxon>
        <taxon>Anabantidae</taxon>
        <taxon>Anabas</taxon>
    </lineage>
</organism>
<feature type="domain" description="GREB1 N-terminal" evidence="7">
    <location>
        <begin position="55"/>
        <end position="206"/>
    </location>
</feature>
<keyword evidence="5" id="KW-0472">Membrane</keyword>
<name>A0AAQ6IEH9_ANATE</name>
<dbReference type="InterPro" id="IPR048659">
    <property type="entry name" value="GREB1-like_2nd"/>
</dbReference>
<reference evidence="12 13" key="1">
    <citation type="submission" date="2021-04" db="EMBL/GenBank/DDBJ databases">
        <authorList>
            <consortium name="Wellcome Sanger Institute Data Sharing"/>
        </authorList>
    </citation>
    <scope>NUCLEOTIDE SEQUENCE [LARGE SCALE GENOMIC DNA]</scope>
</reference>
<sequence length="1809" mass="203237">MGNSYAGQLRTTRFEEVLHNSIEASLRSNTVVPRPVFSQLYLETEQTLANDGRTENDDEDDEEGSESNSPPIPYQMKTPPEGCCTTDGFCQAGRDLRLSSLALDPLDVPPGFMLVGVKSPSLPESLLVCAVDRRFLPDERGRNALLGFSGNCVGCGEKGFCYFTEFSNHINLKLCTQPKKQKHLKYHLYRNNQGVLVKGAPICWRGHGKKQRHVEVGSCFRSRRKMTVMQQHGVDNGRKCSVASFKANVICNRVFNPQGTHTNAGPPKKRHKGWSPESSASTLPESTVKTPSIIHNHHFLFICFLCLLLVDTGHGPLPQLTGNVSEVLVSSLLQSCYLSSQTLPRVYQHYGPSPIQPLSTEMQILLTVYYLVQLGPDQVPLIEDLEQIFMRSWRESHLSEIRQYQQPQTPSQQAVTPNQLPWLAQLAASSCGEGVVVLGEHIGSLAQGLQQTFCRLMEGRLENTSYVVIIVTAPGQETQSCVVVTGKHQCRALAENMFSPSEGLKEINHQLSTGVAQELIHYCNSLGQGVVVGLLIHMHICNNHNIKICLCVEYSVEWREVRPIQLAVARKLLSHVCAIADSSTQNLDLGSFDRVSFLILVPPSEVTFQQTVLHLLNSGVLQELGSLDLECVSQREAERYVVKMDHSAQARIDNLIQEAHSNSYTLYILVHDHAHWDISSKVINASYSSSDSGLGLVDQVLNSRQVRDAPNILILHVTSFPFALQTQYTRISPYNEIHWPSAFSNDVDLYHERMRYFGVSELLESTRSGSTLPLMRYDSSFESMASTLEERFPKLHSAVIRTTVLIQHYCVALMAASGRISDSDNLHKHTSVETLEIVQSLLTAAQQCTAHHGHMVLLRIPSLALAAWAHRRLSRVRRQLGLEESFEIILGNPNQALNIGQSFTDQIKMWLKIQDNDWVPHTYLELEALPCILIFSGAEPLGESLPRSLKYCDLRVISCSYLQRTTLEQELGLAAYLVRAESRPPHNPGPGSDLLESDAEKLSSTDNEEEEGQENGEIGYPFSAQSTNSPSVLKGTMDATQSQTQVQAQIPPQSLPHPTPLHPTQTPPVSQPQAQVQPHTQPPPVHSRRQHSKSTSSGSLSPQTSSPYVGCSWARGVSRPPSVLLPRALYDVITASDVSGLPRCTSFLPHMSVAWASSFRPLLSKMMTCTEQSLYYRQWTVPRSHHMDSSNRTEGRSDNFHPRRLLLSGPPQVGKTGAYLHFLGILSRMLIRLMEVDIYDEEDINYSAQVEAVQYHPPNSPWPKLDIMRTMPFDYTIHDPKYDDISTVYCPGFKPSAEENHARHEDVYLRRRTSRIKLSKYAAYNTYHHCEQCHQYLGFNPRYQMYESTLHAFTFTHLLLGEEIQLYFIIPKSKEHYFSFSQPGGQLESMRLPLTSDWSPDCIKSPIFTPTTGRHEHGLFNLYHAMDGASHLHILVVKEYEMAVYKKYWPNHIMLVLPTVFNSAGIGAAHFLIKELSYHNLELERSRQLEGGGPAGDVWPFIILADDSCVMWNAVDLDAWCLLVVFSGPVEHAVSLKQVLQHMEACPDLAHYGLCGIRKWSSRGLAGLQREPFSRGQLHDFLLLNVDRSQNIQYDQNRFTCHDVDFTLRLHSAGLLVCRFNRFSVMKKQIAIGGYRTFIIKTKVDVPTSVGPSQYVCAPDSKHLFLATPAQLLLEKYLQHTSQKLFPLSTKNYTHPVLSVDCYLNLGPEVTVCFVSSRPHSVNISPTGLLFSGLLLCFADSFVTPGFLKQFTFLKGATLCVIGADRSSLRQTVCRLELEEQWRFRLSDEFQTANAKEDRPLFFLTGKHI</sequence>
<evidence type="ECO:0000256" key="3">
    <source>
        <dbReference type="ARBA" id="ARBA00022692"/>
    </source>
</evidence>
<protein>
    <recommendedName>
        <fullName evidence="14">Growth regulating estrogen receptor binding 1</fullName>
    </recommendedName>
</protein>
<feature type="region of interest" description="Disordered" evidence="6">
    <location>
        <begin position="45"/>
        <end position="78"/>
    </location>
</feature>
<feature type="compositionally biased region" description="Pro residues" evidence="6">
    <location>
        <begin position="1053"/>
        <end position="1070"/>
    </location>
</feature>
<dbReference type="Pfam" id="PF20267">
    <property type="entry name" value="GREB1_C"/>
    <property type="match status" value="1"/>
</dbReference>
<dbReference type="InterPro" id="IPR048657">
    <property type="entry name" value="GREB1-like_cpSF2"/>
</dbReference>
<feature type="compositionally biased region" description="Low complexity" evidence="6">
    <location>
        <begin position="1093"/>
        <end position="1106"/>
    </location>
</feature>
<reference evidence="12" key="2">
    <citation type="submission" date="2025-08" db="UniProtKB">
        <authorList>
            <consortium name="Ensembl"/>
        </authorList>
    </citation>
    <scope>IDENTIFICATION</scope>
</reference>
<feature type="region of interest" description="Disordered" evidence="6">
    <location>
        <begin position="260"/>
        <end position="283"/>
    </location>
</feature>
<dbReference type="Pfam" id="PF20692">
    <property type="entry name" value="cpSF2-GREB1"/>
    <property type="match status" value="1"/>
</dbReference>
<evidence type="ECO:0000259" key="7">
    <source>
        <dbReference type="Pfam" id="PF15782"/>
    </source>
</evidence>